<organism evidence="2 3">
    <name type="scientific">Pantoea coffeiphila</name>
    <dbReference type="NCBI Taxonomy" id="1465635"/>
    <lineage>
        <taxon>Bacteria</taxon>
        <taxon>Pseudomonadati</taxon>
        <taxon>Pseudomonadota</taxon>
        <taxon>Gammaproteobacteria</taxon>
        <taxon>Enterobacterales</taxon>
        <taxon>Erwiniaceae</taxon>
        <taxon>Pantoea</taxon>
    </lineage>
</organism>
<keyword evidence="1" id="KW-0812">Transmembrane</keyword>
<dbReference type="EMBL" id="PDET01000011">
    <property type="protein sequence ID" value="PRD14409.1"/>
    <property type="molecule type" value="Genomic_DNA"/>
</dbReference>
<keyword evidence="1" id="KW-0472">Membrane</keyword>
<feature type="transmembrane region" description="Helical" evidence="1">
    <location>
        <begin position="12"/>
        <end position="28"/>
    </location>
</feature>
<dbReference type="Proteomes" id="UP000239181">
    <property type="component" value="Unassembled WGS sequence"/>
</dbReference>
<proteinExistence type="predicted"/>
<keyword evidence="3" id="KW-1185">Reference proteome</keyword>
<feature type="transmembrane region" description="Helical" evidence="1">
    <location>
        <begin position="79"/>
        <end position="100"/>
    </location>
</feature>
<name>A0A2S9I9E2_9GAMM</name>
<reference evidence="2 3" key="1">
    <citation type="submission" date="2017-10" db="EMBL/GenBank/DDBJ databases">
        <title>Draft genome of two endophytic bacteria isolated from 'guarana' Paullinia cupana (Mart.) Ducke.</title>
        <authorList>
            <person name="Siqueira K.A."/>
            <person name="Liotti R.G."/>
            <person name="Mendes T.A."/>
            <person name="Soares M.A."/>
        </authorList>
    </citation>
    <scope>NUCLEOTIDE SEQUENCE [LARGE SCALE GENOMIC DNA]</scope>
    <source>
        <strain evidence="2 3">342</strain>
    </source>
</reference>
<evidence type="ECO:0000256" key="1">
    <source>
        <dbReference type="SAM" id="Phobius"/>
    </source>
</evidence>
<evidence type="ECO:0000313" key="3">
    <source>
        <dbReference type="Proteomes" id="UP000239181"/>
    </source>
</evidence>
<comment type="caution">
    <text evidence="2">The sequence shown here is derived from an EMBL/GenBank/DDBJ whole genome shotgun (WGS) entry which is preliminary data.</text>
</comment>
<feature type="transmembrane region" description="Helical" evidence="1">
    <location>
        <begin position="34"/>
        <end position="50"/>
    </location>
</feature>
<accession>A0A2S9I9E2</accession>
<gene>
    <name evidence="2" type="ORF">CQW29_16240</name>
</gene>
<keyword evidence="1" id="KW-1133">Transmembrane helix</keyword>
<evidence type="ECO:0000313" key="2">
    <source>
        <dbReference type="EMBL" id="PRD14409.1"/>
    </source>
</evidence>
<protein>
    <submittedName>
        <fullName evidence="2">Uncharacterized protein</fullName>
    </submittedName>
</protein>
<dbReference type="AlphaFoldDB" id="A0A2S9I9E2"/>
<sequence length="115" mass="13343">MRRYLRSGEFGWNFLCGLLVYGIAMFTLIKHFSLWFLLPALLLIALYPFAKKAMDSLVIHLFSVRVCNFLNGSPRGLDAIYNILVIMPLTLPLALGWFIYCHRAARKMRQQESMQ</sequence>